<feature type="signal peptide" evidence="3">
    <location>
        <begin position="1"/>
        <end position="21"/>
    </location>
</feature>
<organism evidence="4 5">
    <name type="scientific">Paenibacillus lignilyticus</name>
    <dbReference type="NCBI Taxonomy" id="1172615"/>
    <lineage>
        <taxon>Bacteria</taxon>
        <taxon>Bacillati</taxon>
        <taxon>Bacillota</taxon>
        <taxon>Bacilli</taxon>
        <taxon>Bacillales</taxon>
        <taxon>Paenibacillaceae</taxon>
        <taxon>Paenibacillus</taxon>
    </lineage>
</organism>
<gene>
    <name evidence="4" type="ORF">I8J30_25200</name>
</gene>
<keyword evidence="1 3" id="KW-0732">Signal</keyword>
<dbReference type="InterPro" id="IPR050490">
    <property type="entry name" value="Bact_solute-bd_prot1"/>
</dbReference>
<evidence type="ECO:0000256" key="1">
    <source>
        <dbReference type="ARBA" id="ARBA00022729"/>
    </source>
</evidence>
<dbReference type="PANTHER" id="PTHR43649:SF33">
    <property type="entry name" value="POLYGALACTURONAN_RHAMNOGALACTURONAN-BINDING PROTEIN YTCQ"/>
    <property type="match status" value="1"/>
</dbReference>
<dbReference type="CDD" id="cd13580">
    <property type="entry name" value="PBP2_AlgQ_like_1"/>
    <property type="match status" value="1"/>
</dbReference>
<dbReference type="SUPFAM" id="SSF53850">
    <property type="entry name" value="Periplasmic binding protein-like II"/>
    <property type="match status" value="1"/>
</dbReference>
<name>A0ABS5CJF3_9BACL</name>
<accession>A0ABS5CJF3</accession>
<dbReference type="PROSITE" id="PS51257">
    <property type="entry name" value="PROKAR_LIPOPROTEIN"/>
    <property type="match status" value="1"/>
</dbReference>
<evidence type="ECO:0000313" key="4">
    <source>
        <dbReference type="EMBL" id="MBP3966005.1"/>
    </source>
</evidence>
<proteinExistence type="predicted"/>
<dbReference type="Gene3D" id="3.40.190.10">
    <property type="entry name" value="Periplasmic binding protein-like II"/>
    <property type="match status" value="4"/>
</dbReference>
<dbReference type="Proteomes" id="UP000673394">
    <property type="component" value="Unassembled WGS sequence"/>
</dbReference>
<evidence type="ECO:0000256" key="2">
    <source>
        <dbReference type="SAM" id="MobiDB-lite"/>
    </source>
</evidence>
<dbReference type="EMBL" id="JAGKSP010000014">
    <property type="protein sequence ID" value="MBP3966005.1"/>
    <property type="molecule type" value="Genomic_DNA"/>
</dbReference>
<comment type="caution">
    <text evidence="4">The sequence shown here is derived from an EMBL/GenBank/DDBJ whole genome shotgun (WGS) entry which is preliminary data.</text>
</comment>
<feature type="chain" id="PRO_5047487500" evidence="3">
    <location>
        <begin position="22"/>
        <end position="574"/>
    </location>
</feature>
<sequence length="574" mass="63190">MKSMKHVLLLSLMTMVVFTSACGNSDSNSNSNSNESTGANANGTAAGNQSNGAADDVVDINAKYDPPITVTAIRDQDPSMAFKEGEDFENNNWTKAYADELGITLKYDWIAPSDQYYEKLNVAIASGDIPDIMKVNGAQLKQLVDADLIADLTDVYDKYASELTKKSIEMGPLAKASATFNGKLMAIPPDEGSYEGGLSLMYIRADWLKKLNLEVPKTWAELEKVMDAFVNQDPDGNGKKDTFGMGLTKDLYKNGVAEATGVFNAFGAQPYTWVQQADGTIGYGGIQPEVREALLKLQDMKNKGLIDREFGVKDSGKVGEDYANNRIGINFGALWNPLWPLQDSVTKNANADWVVLPGISATDKPVQYTGALEFNEYMVASKKMEHPEALIKLLNTSQEKLYGGQADPKVFHTEIVGDKEYGHFKENVMMVKGSDPIGNYGHYKKVIGALDSKDATALNPEEKGYYDKILAFQGGDRTTWGTVRVFGTESAYSVLDGIYQNKEQNINFTKFYGSKTKTMAEKMATLDKMQKEVFTKIILGSPIDDFDKFVADWKKLGGDQITQEVSEWAAQQSK</sequence>
<evidence type="ECO:0000256" key="3">
    <source>
        <dbReference type="SAM" id="SignalP"/>
    </source>
</evidence>
<keyword evidence="5" id="KW-1185">Reference proteome</keyword>
<feature type="region of interest" description="Disordered" evidence="2">
    <location>
        <begin position="24"/>
        <end position="52"/>
    </location>
</feature>
<reference evidence="4 5" key="1">
    <citation type="submission" date="2021-04" db="EMBL/GenBank/DDBJ databases">
        <title>Paenibacillus sp. DLE-14 whole genome sequence.</title>
        <authorList>
            <person name="Ham Y.J."/>
        </authorList>
    </citation>
    <scope>NUCLEOTIDE SEQUENCE [LARGE SCALE GENOMIC DNA]</scope>
    <source>
        <strain evidence="4 5">DLE-14</strain>
    </source>
</reference>
<dbReference type="PANTHER" id="PTHR43649">
    <property type="entry name" value="ARABINOSE-BINDING PROTEIN-RELATED"/>
    <property type="match status" value="1"/>
</dbReference>
<protein>
    <submittedName>
        <fullName evidence="4">Extracellular solute-binding protein</fullName>
    </submittedName>
</protein>
<evidence type="ECO:0000313" key="5">
    <source>
        <dbReference type="Proteomes" id="UP000673394"/>
    </source>
</evidence>
<dbReference type="RefSeq" id="WP_091225155.1">
    <property type="nucleotide sequence ID" value="NZ_JAGKSP010000014.1"/>
</dbReference>